<sequence length="190" mass="22412">MIERDHPTLSVGRQCRLLSLSRSSFYYRPAGETELNLDLMRLIDEQLLETPFYGVRQMARHLRNEGHAVNDKRVRRLMRRMGLMPIYQKPNTSKPAKGHKRYPYLLRGLRVERPNQVWCADITYLPMRRGFLYLVAIMDWHTRKVLAWRLSNTMEAEFCVEALTEAIQRFGLPEIMNTDSQKMVVSSRVV</sequence>
<name>A0ABR6HN94_9RHOB</name>
<dbReference type="InterPro" id="IPR012337">
    <property type="entry name" value="RNaseH-like_sf"/>
</dbReference>
<dbReference type="Gene3D" id="3.30.420.10">
    <property type="entry name" value="Ribonuclease H-like superfamily/Ribonuclease H"/>
    <property type="match status" value="1"/>
</dbReference>
<evidence type="ECO:0000313" key="2">
    <source>
        <dbReference type="EMBL" id="MBB3712020.1"/>
    </source>
</evidence>
<comment type="caution">
    <text evidence="2">The sequence shown here is derived from an EMBL/GenBank/DDBJ whole genome shotgun (WGS) entry which is preliminary data.</text>
</comment>
<dbReference type="PANTHER" id="PTHR46889">
    <property type="entry name" value="TRANSPOSASE INSF FOR INSERTION SEQUENCE IS3B-RELATED"/>
    <property type="match status" value="1"/>
</dbReference>
<proteinExistence type="predicted"/>
<dbReference type="InterPro" id="IPR001584">
    <property type="entry name" value="Integrase_cat-core"/>
</dbReference>
<dbReference type="Pfam" id="PF13276">
    <property type="entry name" value="HTH_21"/>
    <property type="match status" value="1"/>
</dbReference>
<organism evidence="2 3">
    <name type="scientific">Limimaricola variabilis</name>
    <dbReference type="NCBI Taxonomy" id="1492771"/>
    <lineage>
        <taxon>Bacteria</taxon>
        <taxon>Pseudomonadati</taxon>
        <taxon>Pseudomonadota</taxon>
        <taxon>Alphaproteobacteria</taxon>
        <taxon>Rhodobacterales</taxon>
        <taxon>Paracoccaceae</taxon>
        <taxon>Limimaricola</taxon>
    </lineage>
</organism>
<gene>
    <name evidence="2" type="ORF">FHS00_001596</name>
</gene>
<evidence type="ECO:0000313" key="3">
    <source>
        <dbReference type="Proteomes" id="UP000576152"/>
    </source>
</evidence>
<dbReference type="SUPFAM" id="SSF53098">
    <property type="entry name" value="Ribonuclease H-like"/>
    <property type="match status" value="1"/>
</dbReference>
<dbReference type="Pfam" id="PF00665">
    <property type="entry name" value="rve"/>
    <property type="match status" value="1"/>
</dbReference>
<dbReference type="InterPro" id="IPR050900">
    <property type="entry name" value="Transposase_IS3/IS150/IS904"/>
</dbReference>
<dbReference type="InterPro" id="IPR048020">
    <property type="entry name" value="Transpos_IS3"/>
</dbReference>
<dbReference type="Proteomes" id="UP000576152">
    <property type="component" value="Unassembled WGS sequence"/>
</dbReference>
<dbReference type="InterPro" id="IPR025948">
    <property type="entry name" value="HTH-like_dom"/>
</dbReference>
<feature type="domain" description="Integrase catalytic" evidence="1">
    <location>
        <begin position="110"/>
        <end position="190"/>
    </location>
</feature>
<dbReference type="NCBIfam" id="NF033516">
    <property type="entry name" value="transpos_IS3"/>
    <property type="match status" value="1"/>
</dbReference>
<accession>A0ABR6HN94</accession>
<dbReference type="EMBL" id="JACIBX010000004">
    <property type="protein sequence ID" value="MBB3712020.1"/>
    <property type="molecule type" value="Genomic_DNA"/>
</dbReference>
<dbReference type="PANTHER" id="PTHR46889:SF4">
    <property type="entry name" value="TRANSPOSASE INSO FOR INSERTION SEQUENCE ELEMENT IS911B-RELATED"/>
    <property type="match status" value="1"/>
</dbReference>
<dbReference type="RefSeq" id="WP_425486039.1">
    <property type="nucleotide sequence ID" value="NZ_JACIBX010000004.1"/>
</dbReference>
<dbReference type="PROSITE" id="PS50994">
    <property type="entry name" value="INTEGRASE"/>
    <property type="match status" value="1"/>
</dbReference>
<reference evidence="2 3" key="1">
    <citation type="submission" date="2020-08" db="EMBL/GenBank/DDBJ databases">
        <title>Genomic Encyclopedia of Type Strains, Phase III (KMG-III): the genomes of soil and plant-associated and newly described type strains.</title>
        <authorList>
            <person name="Whitman W."/>
        </authorList>
    </citation>
    <scope>NUCLEOTIDE SEQUENCE [LARGE SCALE GENOMIC DNA]</scope>
    <source>
        <strain evidence="2 3">CECT 8572</strain>
    </source>
</reference>
<evidence type="ECO:0000259" key="1">
    <source>
        <dbReference type="PROSITE" id="PS50994"/>
    </source>
</evidence>
<protein>
    <submittedName>
        <fullName evidence="2">Transposase</fullName>
    </submittedName>
</protein>
<keyword evidence="3" id="KW-1185">Reference proteome</keyword>
<dbReference type="InterPro" id="IPR036397">
    <property type="entry name" value="RNaseH_sf"/>
</dbReference>